<feature type="signal peptide" evidence="2">
    <location>
        <begin position="1"/>
        <end position="25"/>
    </location>
</feature>
<gene>
    <name evidence="4" type="ORF">C8D95_105160</name>
</gene>
<protein>
    <submittedName>
        <fullName evidence="4">EF hand domain-containing protein</fullName>
    </submittedName>
</protein>
<name>A0A316G5C7_9RHOB</name>
<dbReference type="PROSITE" id="PS00018">
    <property type="entry name" value="EF_HAND_1"/>
    <property type="match status" value="2"/>
</dbReference>
<comment type="caution">
    <text evidence="4">The sequence shown here is derived from an EMBL/GenBank/DDBJ whole genome shotgun (WGS) entry which is preliminary data.</text>
</comment>
<evidence type="ECO:0000313" key="5">
    <source>
        <dbReference type="Proteomes" id="UP000245390"/>
    </source>
</evidence>
<dbReference type="InterPro" id="IPR011992">
    <property type="entry name" value="EF-hand-dom_pair"/>
</dbReference>
<feature type="region of interest" description="Disordered" evidence="1">
    <location>
        <begin position="83"/>
        <end position="111"/>
    </location>
</feature>
<dbReference type="EMBL" id="QGGV01000005">
    <property type="protein sequence ID" value="PWK56094.1"/>
    <property type="molecule type" value="Genomic_DNA"/>
</dbReference>
<dbReference type="SUPFAM" id="SSF47473">
    <property type="entry name" value="EF-hand"/>
    <property type="match status" value="1"/>
</dbReference>
<feature type="domain" description="EF-hand" evidence="3">
    <location>
        <begin position="33"/>
        <end position="46"/>
    </location>
</feature>
<keyword evidence="2" id="KW-0732">Signal</keyword>
<accession>A0A316G5C7</accession>
<keyword evidence="5" id="KW-1185">Reference proteome</keyword>
<organism evidence="4 5">
    <name type="scientific">Silicimonas algicola</name>
    <dbReference type="NCBI Taxonomy" id="1826607"/>
    <lineage>
        <taxon>Bacteria</taxon>
        <taxon>Pseudomonadati</taxon>
        <taxon>Pseudomonadota</taxon>
        <taxon>Alphaproteobacteria</taxon>
        <taxon>Rhodobacterales</taxon>
        <taxon>Paracoccaceae</taxon>
    </lineage>
</organism>
<sequence length="111" mass="11875">MNMELKKLAGIGAILAAFAATPVMAQEDFGGWDADGDGAVNQEEFTEGWGNTFGDESPYEAWDEDGDGMLTEDEFHTGIYSSYDADDSGVIEEPEFGDAGDDIGDGGFWDV</sequence>
<evidence type="ECO:0000256" key="1">
    <source>
        <dbReference type="SAM" id="MobiDB-lite"/>
    </source>
</evidence>
<reference evidence="4 5" key="1">
    <citation type="submission" date="2018-05" db="EMBL/GenBank/DDBJ databases">
        <title>Genomic Encyclopedia of Type Strains, Phase IV (KMG-IV): sequencing the most valuable type-strain genomes for metagenomic binning, comparative biology and taxonomic classification.</title>
        <authorList>
            <person name="Goeker M."/>
        </authorList>
    </citation>
    <scope>NUCLEOTIDE SEQUENCE [LARGE SCALE GENOMIC DNA]</scope>
    <source>
        <strain evidence="4 5">DSM 103371</strain>
    </source>
</reference>
<dbReference type="AlphaFoldDB" id="A0A316G5C7"/>
<dbReference type="InterPro" id="IPR002048">
    <property type="entry name" value="EF_hand_dom"/>
</dbReference>
<dbReference type="RefSeq" id="WP_206508359.1">
    <property type="nucleotide sequence ID" value="NZ_CP034588.1"/>
</dbReference>
<evidence type="ECO:0000256" key="2">
    <source>
        <dbReference type="SAM" id="SignalP"/>
    </source>
</evidence>
<dbReference type="InterPro" id="IPR018247">
    <property type="entry name" value="EF_Hand_1_Ca_BS"/>
</dbReference>
<dbReference type="GO" id="GO:0005509">
    <property type="term" value="F:calcium ion binding"/>
    <property type="evidence" value="ECO:0007669"/>
    <property type="project" value="InterPro"/>
</dbReference>
<proteinExistence type="predicted"/>
<feature type="region of interest" description="Disordered" evidence="1">
    <location>
        <begin position="34"/>
        <end position="68"/>
    </location>
</feature>
<feature type="chain" id="PRO_5016344195" evidence="2">
    <location>
        <begin position="26"/>
        <end position="111"/>
    </location>
</feature>
<feature type="compositionally biased region" description="Acidic residues" evidence="1">
    <location>
        <begin position="57"/>
        <end position="68"/>
    </location>
</feature>
<evidence type="ECO:0000313" key="4">
    <source>
        <dbReference type="EMBL" id="PWK56094.1"/>
    </source>
</evidence>
<dbReference type="Proteomes" id="UP000245390">
    <property type="component" value="Unassembled WGS sequence"/>
</dbReference>
<feature type="compositionally biased region" description="Acidic residues" evidence="1">
    <location>
        <begin position="84"/>
        <end position="104"/>
    </location>
</feature>
<dbReference type="Gene3D" id="1.10.238.10">
    <property type="entry name" value="EF-hand"/>
    <property type="match status" value="1"/>
</dbReference>
<dbReference type="Pfam" id="PF13202">
    <property type="entry name" value="EF-hand_5"/>
    <property type="match status" value="1"/>
</dbReference>
<evidence type="ECO:0000259" key="3">
    <source>
        <dbReference type="Pfam" id="PF13202"/>
    </source>
</evidence>